<dbReference type="InterPro" id="IPR010417">
    <property type="entry name" value="Embryo-specific_ATS3"/>
</dbReference>
<dbReference type="PANTHER" id="PTHR31718:SF32">
    <property type="entry name" value="EMBRYO-SPECIFIC PROTEIN ATS3B"/>
    <property type="match status" value="1"/>
</dbReference>
<protein>
    <recommendedName>
        <fullName evidence="4">Embryo-specific protein ATS3B</fullName>
    </recommendedName>
</protein>
<accession>A0ABR2S9M3</accession>
<gene>
    <name evidence="2" type="ORF">V6N11_011848</name>
</gene>
<proteinExistence type="predicted"/>
<evidence type="ECO:0008006" key="4">
    <source>
        <dbReference type="Google" id="ProtNLM"/>
    </source>
</evidence>
<evidence type="ECO:0000313" key="3">
    <source>
        <dbReference type="Proteomes" id="UP001396334"/>
    </source>
</evidence>
<dbReference type="Gene3D" id="2.60.60.20">
    <property type="entry name" value="PLAT/LH2 domain"/>
    <property type="match status" value="1"/>
</dbReference>
<dbReference type="InterPro" id="IPR036392">
    <property type="entry name" value="PLAT/LH2_dom_sf"/>
</dbReference>
<feature type="chain" id="PRO_5045673310" description="Embryo-specific protein ATS3B" evidence="1">
    <location>
        <begin position="23"/>
        <end position="277"/>
    </location>
</feature>
<evidence type="ECO:0000313" key="2">
    <source>
        <dbReference type="EMBL" id="KAK9021883.1"/>
    </source>
</evidence>
<feature type="signal peptide" evidence="1">
    <location>
        <begin position="1"/>
        <end position="22"/>
    </location>
</feature>
<evidence type="ECO:0000256" key="1">
    <source>
        <dbReference type="SAM" id="SignalP"/>
    </source>
</evidence>
<dbReference type="SUPFAM" id="SSF49723">
    <property type="entry name" value="Lipase/lipooxygenase domain (PLAT/LH2 domain)"/>
    <property type="match status" value="1"/>
</dbReference>
<reference evidence="2 3" key="1">
    <citation type="journal article" date="2024" name="G3 (Bethesda)">
        <title>Genome assembly of Hibiscus sabdariffa L. provides insights into metabolisms of medicinal natural products.</title>
        <authorList>
            <person name="Kim T."/>
        </authorList>
    </citation>
    <scope>NUCLEOTIDE SEQUENCE [LARGE SCALE GENOMIC DNA]</scope>
    <source>
        <strain evidence="2">TK-2024</strain>
        <tissue evidence="2">Old leaves</tissue>
    </source>
</reference>
<name>A0ABR2S9M3_9ROSI</name>
<dbReference type="CDD" id="cd00113">
    <property type="entry name" value="PLAT"/>
    <property type="match status" value="1"/>
</dbReference>
<dbReference type="Proteomes" id="UP001396334">
    <property type="component" value="Unassembled WGS sequence"/>
</dbReference>
<dbReference type="Pfam" id="PF06232">
    <property type="entry name" value="ATS3"/>
    <property type="match status" value="1"/>
</dbReference>
<sequence length="277" mass="31840">MRMSKAAIVLLYFGFVFIVCEANWIREKPQAFESFNVSYIQQNLGSCSYSVVFTTSCSSTTYTRDQISIAFGDAYGNQIYAPRLDDPSSRAFERCSSDTFEINGPCAYQICYVYLYRTGPDGWKPETVKIYAYNSRAVTFYYNTFIPHDIWYGFNYCNSASSSYRLIGRMSLLLVILCYFHCNSCLFLRILDCCMLAVELHIFMFIAISGEQRRLLVVGNGSEEHDATIAFLLLCVRVMAVPWPCSPELWPVMEQREGPTAKYLKSNLTQNFLEVYF</sequence>
<organism evidence="2 3">
    <name type="scientific">Hibiscus sabdariffa</name>
    <name type="common">roselle</name>
    <dbReference type="NCBI Taxonomy" id="183260"/>
    <lineage>
        <taxon>Eukaryota</taxon>
        <taxon>Viridiplantae</taxon>
        <taxon>Streptophyta</taxon>
        <taxon>Embryophyta</taxon>
        <taxon>Tracheophyta</taxon>
        <taxon>Spermatophyta</taxon>
        <taxon>Magnoliopsida</taxon>
        <taxon>eudicotyledons</taxon>
        <taxon>Gunneridae</taxon>
        <taxon>Pentapetalae</taxon>
        <taxon>rosids</taxon>
        <taxon>malvids</taxon>
        <taxon>Malvales</taxon>
        <taxon>Malvaceae</taxon>
        <taxon>Malvoideae</taxon>
        <taxon>Hibiscus</taxon>
    </lineage>
</organism>
<comment type="caution">
    <text evidence="2">The sequence shown here is derived from an EMBL/GenBank/DDBJ whole genome shotgun (WGS) entry which is preliminary data.</text>
</comment>
<keyword evidence="1" id="KW-0732">Signal</keyword>
<dbReference type="EMBL" id="JBBPBN010000016">
    <property type="protein sequence ID" value="KAK9021883.1"/>
    <property type="molecule type" value="Genomic_DNA"/>
</dbReference>
<dbReference type="PANTHER" id="PTHR31718">
    <property type="entry name" value="PLAT DOMAIN-CONTAINING PROTEIN"/>
    <property type="match status" value="1"/>
</dbReference>
<keyword evidence="3" id="KW-1185">Reference proteome</keyword>